<feature type="compositionally biased region" description="Low complexity" evidence="1">
    <location>
        <begin position="69"/>
        <end position="81"/>
    </location>
</feature>
<proteinExistence type="predicted"/>
<dbReference type="AlphaFoldDB" id="A0AAU2H7Z9"/>
<evidence type="ECO:0000256" key="1">
    <source>
        <dbReference type="SAM" id="MobiDB-lite"/>
    </source>
</evidence>
<reference evidence="2" key="1">
    <citation type="submission" date="2022-10" db="EMBL/GenBank/DDBJ databases">
        <title>The complete genomes of actinobacterial strains from the NBC collection.</title>
        <authorList>
            <person name="Joergensen T.S."/>
            <person name="Alvarez Arevalo M."/>
            <person name="Sterndorff E.B."/>
            <person name="Faurdal D."/>
            <person name="Vuksanovic O."/>
            <person name="Mourched A.-S."/>
            <person name="Charusanti P."/>
            <person name="Shaw S."/>
            <person name="Blin K."/>
            <person name="Weber T."/>
        </authorList>
    </citation>
    <scope>NUCLEOTIDE SEQUENCE</scope>
    <source>
        <strain evidence="2">NBC_00060</strain>
    </source>
</reference>
<accession>A0AAU2H7Z9</accession>
<feature type="region of interest" description="Disordered" evidence="1">
    <location>
        <begin position="61"/>
        <end position="141"/>
    </location>
</feature>
<gene>
    <name evidence="2" type="ORF">OHV25_35405</name>
</gene>
<organism evidence="2">
    <name type="scientific">Streptomyces sp. NBC_00060</name>
    <dbReference type="NCBI Taxonomy" id="2975636"/>
    <lineage>
        <taxon>Bacteria</taxon>
        <taxon>Bacillati</taxon>
        <taxon>Actinomycetota</taxon>
        <taxon>Actinomycetes</taxon>
        <taxon>Kitasatosporales</taxon>
        <taxon>Streptomycetaceae</taxon>
        <taxon>Streptomyces</taxon>
    </lineage>
</organism>
<dbReference type="EMBL" id="CP108253">
    <property type="protein sequence ID" value="WTU44500.1"/>
    <property type="molecule type" value="Genomic_DNA"/>
</dbReference>
<protein>
    <submittedName>
        <fullName evidence="2">Uncharacterized protein</fullName>
    </submittedName>
</protein>
<evidence type="ECO:0000313" key="2">
    <source>
        <dbReference type="EMBL" id="WTU44500.1"/>
    </source>
</evidence>
<name>A0AAU2H7Z9_9ACTN</name>
<sequence length="148" mass="14472">MFTGAVAPPARAECAARWIGRAGAVERCTGATLAPGPNAVGAAEAVGTDGVLVAGTDRSGATGIRCATGPPAGAPNRPARAGRSDSAGDSVAPVNARESRLLPAAGSRTTGDGAAVNDGFCHVGSRPPKPASTTPARVSPTARWICGM</sequence>